<keyword evidence="2" id="KW-1185">Reference proteome</keyword>
<proteinExistence type="predicted"/>
<reference evidence="1 2" key="1">
    <citation type="submission" date="2014-04" db="EMBL/GenBank/DDBJ databases">
        <authorList>
            <consortium name="DOE Joint Genome Institute"/>
            <person name="Kuo A."/>
            <person name="Tarkka M."/>
            <person name="Buscot F."/>
            <person name="Kohler A."/>
            <person name="Nagy L.G."/>
            <person name="Floudas D."/>
            <person name="Copeland A."/>
            <person name="Barry K.W."/>
            <person name="Cichocki N."/>
            <person name="Veneault-Fourrey C."/>
            <person name="LaButti K."/>
            <person name="Lindquist E.A."/>
            <person name="Lipzen A."/>
            <person name="Lundell T."/>
            <person name="Morin E."/>
            <person name="Murat C."/>
            <person name="Sun H."/>
            <person name="Tunlid A."/>
            <person name="Henrissat B."/>
            <person name="Grigoriev I.V."/>
            <person name="Hibbett D.S."/>
            <person name="Martin F."/>
            <person name="Nordberg H.P."/>
            <person name="Cantor M.N."/>
            <person name="Hua S.X."/>
        </authorList>
    </citation>
    <scope>NUCLEOTIDE SEQUENCE [LARGE SCALE GENOMIC DNA]</scope>
    <source>
        <strain evidence="1 2">F 1598</strain>
    </source>
</reference>
<accession>A0A0C3BF82</accession>
<dbReference type="InParanoid" id="A0A0C3BF82"/>
<dbReference type="EMBL" id="KN832986">
    <property type="protein sequence ID" value="KIM84968.1"/>
    <property type="molecule type" value="Genomic_DNA"/>
</dbReference>
<protein>
    <submittedName>
        <fullName evidence="1">Uncharacterized protein</fullName>
    </submittedName>
</protein>
<evidence type="ECO:0000313" key="1">
    <source>
        <dbReference type="EMBL" id="KIM84968.1"/>
    </source>
</evidence>
<organism evidence="1 2">
    <name type="scientific">Piloderma croceum (strain F 1598)</name>
    <dbReference type="NCBI Taxonomy" id="765440"/>
    <lineage>
        <taxon>Eukaryota</taxon>
        <taxon>Fungi</taxon>
        <taxon>Dikarya</taxon>
        <taxon>Basidiomycota</taxon>
        <taxon>Agaricomycotina</taxon>
        <taxon>Agaricomycetes</taxon>
        <taxon>Agaricomycetidae</taxon>
        <taxon>Atheliales</taxon>
        <taxon>Atheliaceae</taxon>
        <taxon>Piloderma</taxon>
    </lineage>
</organism>
<dbReference type="AlphaFoldDB" id="A0A0C3BF82"/>
<reference evidence="2" key="2">
    <citation type="submission" date="2015-01" db="EMBL/GenBank/DDBJ databases">
        <title>Evolutionary Origins and Diversification of the Mycorrhizal Mutualists.</title>
        <authorList>
            <consortium name="DOE Joint Genome Institute"/>
            <consortium name="Mycorrhizal Genomics Consortium"/>
            <person name="Kohler A."/>
            <person name="Kuo A."/>
            <person name="Nagy L.G."/>
            <person name="Floudas D."/>
            <person name="Copeland A."/>
            <person name="Barry K.W."/>
            <person name="Cichocki N."/>
            <person name="Veneault-Fourrey C."/>
            <person name="LaButti K."/>
            <person name="Lindquist E.A."/>
            <person name="Lipzen A."/>
            <person name="Lundell T."/>
            <person name="Morin E."/>
            <person name="Murat C."/>
            <person name="Riley R."/>
            <person name="Ohm R."/>
            <person name="Sun H."/>
            <person name="Tunlid A."/>
            <person name="Henrissat B."/>
            <person name="Grigoriev I.V."/>
            <person name="Hibbett D.S."/>
            <person name="Martin F."/>
        </authorList>
    </citation>
    <scope>NUCLEOTIDE SEQUENCE [LARGE SCALE GENOMIC DNA]</scope>
    <source>
        <strain evidence="2">F 1598</strain>
    </source>
</reference>
<dbReference type="Proteomes" id="UP000054166">
    <property type="component" value="Unassembled WGS sequence"/>
</dbReference>
<evidence type="ECO:0000313" key="2">
    <source>
        <dbReference type="Proteomes" id="UP000054166"/>
    </source>
</evidence>
<sequence length="89" mass="10148">MEKGMTFCCTPNTGKLSDQTGETLSPPTQPWTYKEGQFWNFVDDELANLRKLVQDGNSSTSDICRCHTFLREGVFYYIISIANLINGRF</sequence>
<dbReference type="HOGENOM" id="CLU_2455514_0_0_1"/>
<gene>
    <name evidence="1" type="ORF">PILCRDRAFT_817806</name>
</gene>
<name>A0A0C3BF82_PILCF</name>